<dbReference type="InterPro" id="IPR002213">
    <property type="entry name" value="UDP_glucos_trans"/>
</dbReference>
<evidence type="ECO:0000313" key="10">
    <source>
        <dbReference type="Proteomes" id="UP000834106"/>
    </source>
</evidence>
<keyword evidence="4" id="KW-0732">Signal</keyword>
<evidence type="ECO:0000256" key="4">
    <source>
        <dbReference type="ARBA" id="ARBA00022729"/>
    </source>
</evidence>
<reference evidence="9" key="1">
    <citation type="submission" date="2023-05" db="EMBL/GenBank/DDBJ databases">
        <authorList>
            <person name="Huff M."/>
        </authorList>
    </citation>
    <scope>NUCLEOTIDE SEQUENCE</scope>
</reference>
<dbReference type="CDD" id="cd03784">
    <property type="entry name" value="GT1_Gtf-like"/>
    <property type="match status" value="1"/>
</dbReference>
<evidence type="ECO:0000256" key="1">
    <source>
        <dbReference type="ARBA" id="ARBA00004935"/>
    </source>
</evidence>
<comment type="pathway">
    <text evidence="1">Pigment biosynthesis; anthocyanin biosynthesis.</text>
</comment>
<dbReference type="EC" id="2.4.1.-" evidence="8"/>
<proteinExistence type="inferred from homology"/>
<evidence type="ECO:0000256" key="2">
    <source>
        <dbReference type="ARBA" id="ARBA00009995"/>
    </source>
</evidence>
<dbReference type="GO" id="GO:0080044">
    <property type="term" value="F:quercetin 7-O-glucosyltransferase activity"/>
    <property type="evidence" value="ECO:0007669"/>
    <property type="project" value="TreeGrafter"/>
</dbReference>
<evidence type="ECO:0000256" key="5">
    <source>
        <dbReference type="ARBA" id="ARBA00050360"/>
    </source>
</evidence>
<dbReference type="Pfam" id="PF00201">
    <property type="entry name" value="UDPGT"/>
    <property type="match status" value="1"/>
</dbReference>
<evidence type="ECO:0000256" key="8">
    <source>
        <dbReference type="RuleBase" id="RU362057"/>
    </source>
</evidence>
<dbReference type="Proteomes" id="UP000834106">
    <property type="component" value="Chromosome 6"/>
</dbReference>
<comment type="catalytic activity">
    <reaction evidence="5">
        <text>an anthocyanidin 3-O-beta-D-glucoside + UDP-alpha-D-glucose = an anthocyanidin 3,5-di-O-beta-D-glucoside + UDP + 2 H(+)</text>
        <dbReference type="Rhea" id="RHEA:35423"/>
        <dbReference type="ChEBI" id="CHEBI:15378"/>
        <dbReference type="ChEBI" id="CHEBI:16307"/>
        <dbReference type="ChEBI" id="CHEBI:57503"/>
        <dbReference type="ChEBI" id="CHEBI:58223"/>
        <dbReference type="ChEBI" id="CHEBI:58885"/>
        <dbReference type="EC" id="2.4.1.298"/>
    </reaction>
</comment>
<sequence>MVKLRTKLSFRESVSFFSCFACESYVGLEYGRNTQVSYYPYISCISSREDDNAGKRLNSEMEKSKVHVVVLAYHGQGHINPMVQFSKRLAAKGIHVTVATTLSNTKAMQSASSSIVFESIYDDCTEGGVAGPGGFRGFLDRFEASGTRNLTRFIINSEKPVKCLVYDANITWASSVASHMGVDRAAFFTQSCAAIASYYPMHCELLEVTPSVPAFSLPGLPEIGLPNLPSLGLDTGRYPPIIRYLLQQFGNSENADWVLFNSFDKLEEDVVSWMSKLWPVRTIGPTLPSIYLDNRVEGDDDYGFNIHKPNTDACMKWLDSKETRSVLYVSFGSNANLNTEQSVELAAALKQSNNNFLWVVKPSEESKLPTNFYDENSGKGLVVKWCPQLAVLAHHAVGCFISHCGWNSTMEAISLGVPMVAMPQFLDQMTNAHFVEYVWRVGTIPKADEKGVTRRNEIKRCIDEIMQGERGQEIRKNAIRWKVLAKEAIDGGGSSDSYIDEIISHLMVA</sequence>
<evidence type="ECO:0000313" key="9">
    <source>
        <dbReference type="EMBL" id="CAI9762977.1"/>
    </source>
</evidence>
<dbReference type="SUPFAM" id="SSF53756">
    <property type="entry name" value="UDP-Glycosyltransferase/glycogen phosphorylase"/>
    <property type="match status" value="1"/>
</dbReference>
<organism evidence="9 10">
    <name type="scientific">Fraxinus pennsylvanica</name>
    <dbReference type="NCBI Taxonomy" id="56036"/>
    <lineage>
        <taxon>Eukaryota</taxon>
        <taxon>Viridiplantae</taxon>
        <taxon>Streptophyta</taxon>
        <taxon>Embryophyta</taxon>
        <taxon>Tracheophyta</taxon>
        <taxon>Spermatophyta</taxon>
        <taxon>Magnoliopsida</taxon>
        <taxon>eudicotyledons</taxon>
        <taxon>Gunneridae</taxon>
        <taxon>Pentapetalae</taxon>
        <taxon>asterids</taxon>
        <taxon>lamiids</taxon>
        <taxon>Lamiales</taxon>
        <taxon>Oleaceae</taxon>
        <taxon>Oleeae</taxon>
        <taxon>Fraxinus</taxon>
    </lineage>
</organism>
<gene>
    <name evidence="9" type="ORF">FPE_LOCUS10407</name>
</gene>
<dbReference type="EMBL" id="OU503041">
    <property type="protein sequence ID" value="CAI9762977.1"/>
    <property type="molecule type" value="Genomic_DNA"/>
</dbReference>
<dbReference type="Gene3D" id="3.40.50.2000">
    <property type="entry name" value="Glycogen Phosphorylase B"/>
    <property type="match status" value="2"/>
</dbReference>
<comment type="similarity">
    <text evidence="2 7">Belongs to the UDP-glycosyltransferase family.</text>
</comment>
<comment type="function">
    <text evidence="6">Catalyzes the glucosylation at the O-5 position of anthocyanidin 3-glucosides to form anthocyanidin 3,5-di-O-glucosides using UDP-glucose as sugar donor. Anthocyanidin 3,5-di-O-glucosides are molecules that are responsible for pigmentation. Also acts on anthocyanidin 3-O-(6-O-malonylglucoside). Much less active with hydroxycinnamoylglucose derivatives. No activity in the absence of the 3-O-glucoside group.</text>
</comment>
<dbReference type="GO" id="GO:0080043">
    <property type="term" value="F:quercetin 3-O-glucosyltransferase activity"/>
    <property type="evidence" value="ECO:0007669"/>
    <property type="project" value="TreeGrafter"/>
</dbReference>
<accession>A0AAD1Z4E0</accession>
<evidence type="ECO:0000256" key="6">
    <source>
        <dbReference type="ARBA" id="ARBA00056922"/>
    </source>
</evidence>
<evidence type="ECO:0000256" key="7">
    <source>
        <dbReference type="RuleBase" id="RU003718"/>
    </source>
</evidence>
<dbReference type="GO" id="GO:0102816">
    <property type="term" value="F:UDP-D-glucose:delphinidin 3-O-glucosyl-5-O-caffeoylglucoside -O-beta-D-glucosyltransferase activity"/>
    <property type="evidence" value="ECO:0007669"/>
    <property type="project" value="UniProtKB-EC"/>
</dbReference>
<dbReference type="PANTHER" id="PTHR11926:SF1375">
    <property type="entry name" value="GLYCOSYLTRANSFERASE"/>
    <property type="match status" value="1"/>
</dbReference>
<dbReference type="FunFam" id="3.40.50.2000:FF:000019">
    <property type="entry name" value="Glycosyltransferase"/>
    <property type="match status" value="1"/>
</dbReference>
<protein>
    <recommendedName>
        <fullName evidence="8">Glycosyltransferase</fullName>
        <ecNumber evidence="8">2.4.1.-</ecNumber>
    </recommendedName>
</protein>
<dbReference type="PROSITE" id="PS00375">
    <property type="entry name" value="UDPGT"/>
    <property type="match status" value="1"/>
</dbReference>
<evidence type="ECO:0000256" key="3">
    <source>
        <dbReference type="ARBA" id="ARBA00022679"/>
    </source>
</evidence>
<dbReference type="PANTHER" id="PTHR11926">
    <property type="entry name" value="GLUCOSYL/GLUCURONOSYL TRANSFERASES"/>
    <property type="match status" value="1"/>
</dbReference>
<keyword evidence="3 7" id="KW-0808">Transferase</keyword>
<dbReference type="AlphaFoldDB" id="A0AAD1Z4E0"/>
<name>A0AAD1Z4E0_9LAMI</name>
<keyword evidence="10" id="KW-1185">Reference proteome</keyword>
<dbReference type="InterPro" id="IPR035595">
    <property type="entry name" value="UDP_glycos_trans_CS"/>
</dbReference>
<keyword evidence="7" id="KW-0328">Glycosyltransferase</keyword>